<reference evidence="1" key="1">
    <citation type="submission" date="2022-07" db="EMBL/GenBank/DDBJ databases">
        <authorList>
            <person name="Macas J."/>
            <person name="Novak P."/>
            <person name="Neumann P."/>
        </authorList>
    </citation>
    <scope>NUCLEOTIDE SEQUENCE</scope>
</reference>
<evidence type="ECO:0000313" key="2">
    <source>
        <dbReference type="EMBL" id="CAH9142024.1"/>
    </source>
</evidence>
<organism evidence="1 3">
    <name type="scientific">Cuscuta epithymum</name>
    <dbReference type="NCBI Taxonomy" id="186058"/>
    <lineage>
        <taxon>Eukaryota</taxon>
        <taxon>Viridiplantae</taxon>
        <taxon>Streptophyta</taxon>
        <taxon>Embryophyta</taxon>
        <taxon>Tracheophyta</taxon>
        <taxon>Spermatophyta</taxon>
        <taxon>Magnoliopsida</taxon>
        <taxon>eudicotyledons</taxon>
        <taxon>Gunneridae</taxon>
        <taxon>Pentapetalae</taxon>
        <taxon>asterids</taxon>
        <taxon>lamiids</taxon>
        <taxon>Solanales</taxon>
        <taxon>Convolvulaceae</taxon>
        <taxon>Cuscuteae</taxon>
        <taxon>Cuscuta</taxon>
        <taxon>Cuscuta subgen. Cuscuta</taxon>
    </lineage>
</organism>
<accession>A0AAV0DR39</accession>
<evidence type="ECO:0000313" key="1">
    <source>
        <dbReference type="EMBL" id="CAH9105254.1"/>
    </source>
</evidence>
<dbReference type="EMBL" id="CAMAPF010000130">
    <property type="protein sequence ID" value="CAH9105254.1"/>
    <property type="molecule type" value="Genomic_DNA"/>
</dbReference>
<keyword evidence="3" id="KW-1185">Reference proteome</keyword>
<comment type="caution">
    <text evidence="1">The sequence shown here is derived from an EMBL/GenBank/DDBJ whole genome shotgun (WGS) entry which is preliminary data.</text>
</comment>
<evidence type="ECO:0000313" key="3">
    <source>
        <dbReference type="Proteomes" id="UP001152523"/>
    </source>
</evidence>
<dbReference type="EMBL" id="CAMAPF010001035">
    <property type="protein sequence ID" value="CAH9142024.1"/>
    <property type="molecule type" value="Genomic_DNA"/>
</dbReference>
<name>A0AAV0DR39_9ASTE</name>
<protein>
    <submittedName>
        <fullName evidence="1">Uncharacterized protein</fullName>
    </submittedName>
</protein>
<dbReference type="AlphaFoldDB" id="A0AAV0DR39"/>
<sequence length="122" mass="14329">MQLLGRGWWRHLFFGIRDPTYREITCEVLATFKMPKEIVITDNHRPVIKFRAFEEDHAISMAEMHYHLGFTRIEDDGQHEAIFTDLPPNVNRQTFWESITIGGGEYKPKMSLTCTLSYVHSK</sequence>
<gene>
    <name evidence="1" type="ORF">CEPIT_LOCUS17125</name>
    <name evidence="2" type="ORF">CEPIT_LOCUS39583</name>
</gene>
<proteinExistence type="predicted"/>
<dbReference type="Proteomes" id="UP001152523">
    <property type="component" value="Unassembled WGS sequence"/>
</dbReference>